<reference evidence="1" key="1">
    <citation type="submission" date="2020-07" db="EMBL/GenBank/DDBJ databases">
        <title>Multicomponent nature underlies the extraordinary mechanical properties of spider dragline silk.</title>
        <authorList>
            <person name="Kono N."/>
            <person name="Nakamura H."/>
            <person name="Mori M."/>
            <person name="Yoshida Y."/>
            <person name="Ohtoshi R."/>
            <person name="Malay A.D."/>
            <person name="Moran D.A.P."/>
            <person name="Tomita M."/>
            <person name="Numata K."/>
            <person name="Arakawa K."/>
        </authorList>
    </citation>
    <scope>NUCLEOTIDE SEQUENCE</scope>
</reference>
<dbReference type="EMBL" id="BMAO01011637">
    <property type="protein sequence ID" value="GFQ75187.1"/>
    <property type="molecule type" value="Genomic_DNA"/>
</dbReference>
<gene>
    <name evidence="1" type="ORF">TNCT_474261</name>
</gene>
<evidence type="ECO:0000313" key="2">
    <source>
        <dbReference type="Proteomes" id="UP000887116"/>
    </source>
</evidence>
<proteinExistence type="predicted"/>
<protein>
    <submittedName>
        <fullName evidence="1">Uncharacterized protein</fullName>
    </submittedName>
</protein>
<evidence type="ECO:0000313" key="1">
    <source>
        <dbReference type="EMBL" id="GFQ75187.1"/>
    </source>
</evidence>
<sequence>MFWPPQHQYDLDSKHYMLEFLEIGPLSFVEDFGLKGKEGFVSRRYSEQDSPFGLCVSLCQMLPIWKKRTSQMKGDLLLLERIEQKQKLCSVPKVHSVMIFKMCQSLGIKARLALEEEKCTWFVKHQKRSKSKSTIPAVKSKMIYEMCNALNIEVVLLQTTEQGIVALKPEQQEKQNKSPIVHSVFVYKMCRALGLDAELNAE</sequence>
<dbReference type="AlphaFoldDB" id="A0A8X6FAZ6"/>
<accession>A0A8X6FAZ6</accession>
<name>A0A8X6FAZ6_TRICU</name>
<comment type="caution">
    <text evidence="1">The sequence shown here is derived from an EMBL/GenBank/DDBJ whole genome shotgun (WGS) entry which is preliminary data.</text>
</comment>
<keyword evidence="2" id="KW-1185">Reference proteome</keyword>
<organism evidence="1 2">
    <name type="scientific">Trichonephila clavata</name>
    <name type="common">Joro spider</name>
    <name type="synonym">Nephila clavata</name>
    <dbReference type="NCBI Taxonomy" id="2740835"/>
    <lineage>
        <taxon>Eukaryota</taxon>
        <taxon>Metazoa</taxon>
        <taxon>Ecdysozoa</taxon>
        <taxon>Arthropoda</taxon>
        <taxon>Chelicerata</taxon>
        <taxon>Arachnida</taxon>
        <taxon>Araneae</taxon>
        <taxon>Araneomorphae</taxon>
        <taxon>Entelegynae</taxon>
        <taxon>Araneoidea</taxon>
        <taxon>Nephilidae</taxon>
        <taxon>Trichonephila</taxon>
    </lineage>
</organism>
<dbReference type="Proteomes" id="UP000887116">
    <property type="component" value="Unassembled WGS sequence"/>
</dbReference>